<dbReference type="InterPro" id="IPR012677">
    <property type="entry name" value="Nucleotide-bd_a/b_plait_sf"/>
</dbReference>
<evidence type="ECO:0000256" key="3">
    <source>
        <dbReference type="ARBA" id="ARBA00023274"/>
    </source>
</evidence>
<dbReference type="EMBL" id="MHQI01000022">
    <property type="protein sequence ID" value="OHA00253.1"/>
    <property type="molecule type" value="Genomic_DNA"/>
</dbReference>
<dbReference type="SUPFAM" id="SSF54189">
    <property type="entry name" value="Ribosomal proteins S24e, L23 and L15e"/>
    <property type="match status" value="1"/>
</dbReference>
<dbReference type="AlphaFoldDB" id="A0A1G2KLD3"/>
<dbReference type="GO" id="GO:0003735">
    <property type="term" value="F:structural constituent of ribosome"/>
    <property type="evidence" value="ECO:0007669"/>
    <property type="project" value="InterPro"/>
</dbReference>
<dbReference type="STRING" id="1802270.A3C07_01835"/>
<keyword evidence="2 4" id="KW-0689">Ribosomal protein</keyword>
<organism evidence="5 6">
    <name type="scientific">Candidatus Sungbacteria bacterium RIFCSPHIGHO2_02_FULL_47_11</name>
    <dbReference type="NCBI Taxonomy" id="1802270"/>
    <lineage>
        <taxon>Bacteria</taxon>
        <taxon>Candidatus Sungiibacteriota</taxon>
    </lineage>
</organism>
<dbReference type="Proteomes" id="UP000179023">
    <property type="component" value="Unassembled WGS sequence"/>
</dbReference>
<gene>
    <name evidence="4" type="primary">rplW</name>
    <name evidence="5" type="ORF">A3C07_01835</name>
</gene>
<proteinExistence type="inferred from homology"/>
<dbReference type="Gene3D" id="3.30.70.330">
    <property type="match status" value="1"/>
</dbReference>
<comment type="subunit">
    <text evidence="4">Part of the 50S ribosomal subunit. Contacts protein L29, and trigger factor when it is bound to the ribosome.</text>
</comment>
<evidence type="ECO:0000256" key="1">
    <source>
        <dbReference type="ARBA" id="ARBA00006700"/>
    </source>
</evidence>
<dbReference type="InterPro" id="IPR013025">
    <property type="entry name" value="Ribosomal_uL23-like"/>
</dbReference>
<keyword evidence="4" id="KW-0699">rRNA-binding</keyword>
<comment type="function">
    <text evidence="4">One of the early assembly proteins it binds 23S rRNA. One of the proteins that surrounds the polypeptide exit tunnel on the outside of the ribosome. Forms the main docking site for trigger factor binding to the ribosome.</text>
</comment>
<dbReference type="PANTHER" id="PTHR11620">
    <property type="entry name" value="60S RIBOSOMAL PROTEIN L23A"/>
    <property type="match status" value="1"/>
</dbReference>
<dbReference type="InterPro" id="IPR012678">
    <property type="entry name" value="Ribosomal_uL23/eL15/eS24_sf"/>
</dbReference>
<dbReference type="NCBIfam" id="NF004363">
    <property type="entry name" value="PRK05738.2-4"/>
    <property type="match status" value="1"/>
</dbReference>
<evidence type="ECO:0000256" key="2">
    <source>
        <dbReference type="ARBA" id="ARBA00022980"/>
    </source>
</evidence>
<comment type="caution">
    <text evidence="5">The sequence shown here is derived from an EMBL/GenBank/DDBJ whole genome shotgun (WGS) entry which is preliminary data.</text>
</comment>
<comment type="similarity">
    <text evidence="1 4">Belongs to the universal ribosomal protein uL23 family.</text>
</comment>
<sequence>MLVGVLRVPHVTEKTTNAASNNKYVFSVSPDANKITVKRAVEGHYGVGVEKVNVLNTVGKERKRGKQIGWKPGFKKAIVTVKEGESIEVQ</sequence>
<keyword evidence="4" id="KW-0694">RNA-binding</keyword>
<protein>
    <recommendedName>
        <fullName evidence="4">Large ribosomal subunit protein uL23</fullName>
    </recommendedName>
</protein>
<reference evidence="5 6" key="1">
    <citation type="journal article" date="2016" name="Nat. Commun.">
        <title>Thousands of microbial genomes shed light on interconnected biogeochemical processes in an aquifer system.</title>
        <authorList>
            <person name="Anantharaman K."/>
            <person name="Brown C.T."/>
            <person name="Hug L.A."/>
            <person name="Sharon I."/>
            <person name="Castelle C.J."/>
            <person name="Probst A.J."/>
            <person name="Thomas B.C."/>
            <person name="Singh A."/>
            <person name="Wilkins M.J."/>
            <person name="Karaoz U."/>
            <person name="Brodie E.L."/>
            <person name="Williams K.H."/>
            <person name="Hubbard S.S."/>
            <person name="Banfield J.F."/>
        </authorList>
    </citation>
    <scope>NUCLEOTIDE SEQUENCE [LARGE SCALE GENOMIC DNA]</scope>
</reference>
<name>A0A1G2KLD3_9BACT</name>
<dbReference type="GO" id="GO:0005840">
    <property type="term" value="C:ribosome"/>
    <property type="evidence" value="ECO:0007669"/>
    <property type="project" value="UniProtKB-KW"/>
</dbReference>
<evidence type="ECO:0000256" key="4">
    <source>
        <dbReference type="HAMAP-Rule" id="MF_01369"/>
    </source>
</evidence>
<dbReference type="GO" id="GO:0019843">
    <property type="term" value="F:rRNA binding"/>
    <property type="evidence" value="ECO:0007669"/>
    <property type="project" value="UniProtKB-UniRule"/>
</dbReference>
<dbReference type="GO" id="GO:0006412">
    <property type="term" value="P:translation"/>
    <property type="evidence" value="ECO:0007669"/>
    <property type="project" value="UniProtKB-UniRule"/>
</dbReference>
<evidence type="ECO:0000313" key="5">
    <source>
        <dbReference type="EMBL" id="OHA00253.1"/>
    </source>
</evidence>
<dbReference type="HAMAP" id="MF_01369_B">
    <property type="entry name" value="Ribosomal_uL23_B"/>
    <property type="match status" value="1"/>
</dbReference>
<accession>A0A1G2KLD3</accession>
<keyword evidence="3 4" id="KW-0687">Ribonucleoprotein</keyword>
<evidence type="ECO:0000313" key="6">
    <source>
        <dbReference type="Proteomes" id="UP000179023"/>
    </source>
</evidence>
<dbReference type="GO" id="GO:1990904">
    <property type="term" value="C:ribonucleoprotein complex"/>
    <property type="evidence" value="ECO:0007669"/>
    <property type="project" value="UniProtKB-KW"/>
</dbReference>
<dbReference type="Pfam" id="PF00276">
    <property type="entry name" value="Ribosomal_L23"/>
    <property type="match status" value="1"/>
</dbReference>